<gene>
    <name evidence="1" type="ORF">dnl_40440</name>
</gene>
<protein>
    <submittedName>
        <fullName evidence="1">Uncharacterized protein</fullName>
    </submittedName>
</protein>
<keyword evidence="2" id="KW-1185">Reference proteome</keyword>
<organism evidence="1 2">
    <name type="scientific">Desulfonema limicola</name>
    <dbReference type="NCBI Taxonomy" id="45656"/>
    <lineage>
        <taxon>Bacteria</taxon>
        <taxon>Pseudomonadati</taxon>
        <taxon>Thermodesulfobacteriota</taxon>
        <taxon>Desulfobacteria</taxon>
        <taxon>Desulfobacterales</taxon>
        <taxon>Desulfococcaceae</taxon>
        <taxon>Desulfonema</taxon>
    </lineage>
</organism>
<evidence type="ECO:0000313" key="2">
    <source>
        <dbReference type="Proteomes" id="UP000663720"/>
    </source>
</evidence>
<sequence>MRLKLSGIYIYWEGKKNIFFKKTRRKRLSGFRLTGKNQG</sequence>
<proteinExistence type="predicted"/>
<accession>A0A975GHN7</accession>
<dbReference type="KEGG" id="dli:dnl_40440"/>
<reference evidence="1" key="1">
    <citation type="journal article" date="2021" name="Microb. Physiol.">
        <title>Proteogenomic Insights into the Physiology of Marine, Sulfate-Reducing, Filamentous Desulfonema limicola and Desulfonema magnum.</title>
        <authorList>
            <person name="Schnaars V."/>
            <person name="Wohlbrand L."/>
            <person name="Scheve S."/>
            <person name="Hinrichs C."/>
            <person name="Reinhardt R."/>
            <person name="Rabus R."/>
        </authorList>
    </citation>
    <scope>NUCLEOTIDE SEQUENCE</scope>
    <source>
        <strain evidence="1">5ac10</strain>
    </source>
</reference>
<dbReference type="Proteomes" id="UP000663720">
    <property type="component" value="Chromosome"/>
</dbReference>
<dbReference type="AlphaFoldDB" id="A0A975GHN7"/>
<evidence type="ECO:0000313" key="1">
    <source>
        <dbReference type="EMBL" id="QTA81701.1"/>
    </source>
</evidence>
<dbReference type="EMBL" id="CP061799">
    <property type="protein sequence ID" value="QTA81701.1"/>
    <property type="molecule type" value="Genomic_DNA"/>
</dbReference>
<name>A0A975GHN7_9BACT</name>